<name>A0A6A3Q777_9STRA</name>
<dbReference type="EMBL" id="QXGA01004887">
    <property type="protein sequence ID" value="KAE9070294.1"/>
    <property type="molecule type" value="Genomic_DNA"/>
</dbReference>
<feature type="transmembrane region" description="Helical" evidence="1">
    <location>
        <begin position="49"/>
        <end position="73"/>
    </location>
</feature>
<gene>
    <name evidence="2" type="ORF">PF006_g29388</name>
</gene>
<sequence>MARCSSVLINLLSFGSVFANTGSFFLVVFNAVSTGELLIDELLSSLASATLVFVSVAFNCDSAGCLAFVAGLVGCCKCRRSGMSSAGALVSSTVTPDACVWRLSDLGTGPSGNGVTGVCWGCSGALCAHSGSVGHGIAPLILVGCCCSWFRTLCASSLLSGWAESACWLLHVRSRRQVGFWLLSRLHSCCFIGSSSYFCSRGGSGAWRRSAAWFRCRAGHHRCFNCLRAILVTARCLYLGHRAVFVVGVQVRRRNCFLSQVCGDFLGHLLQEVRRVVVAEQEGAVRH</sequence>
<reference evidence="2 3" key="1">
    <citation type="submission" date="2018-08" db="EMBL/GenBank/DDBJ databases">
        <title>Genomic investigation of the strawberry pathogen Phytophthora fragariae indicates pathogenicity is determined by transcriptional variation in three key races.</title>
        <authorList>
            <person name="Adams T.M."/>
            <person name="Armitage A.D."/>
            <person name="Sobczyk M.K."/>
            <person name="Bates H.J."/>
            <person name="Dunwell J.M."/>
            <person name="Nellist C.F."/>
            <person name="Harrison R.J."/>
        </authorList>
    </citation>
    <scope>NUCLEOTIDE SEQUENCE [LARGE SCALE GENOMIC DNA]</scope>
    <source>
        <strain evidence="2 3">NOV-5</strain>
    </source>
</reference>
<keyword evidence="1" id="KW-1133">Transmembrane helix</keyword>
<evidence type="ECO:0000256" key="1">
    <source>
        <dbReference type="SAM" id="Phobius"/>
    </source>
</evidence>
<accession>A0A6A3Q777</accession>
<organism evidence="2 3">
    <name type="scientific">Phytophthora fragariae</name>
    <dbReference type="NCBI Taxonomy" id="53985"/>
    <lineage>
        <taxon>Eukaryota</taxon>
        <taxon>Sar</taxon>
        <taxon>Stramenopiles</taxon>
        <taxon>Oomycota</taxon>
        <taxon>Peronosporomycetes</taxon>
        <taxon>Peronosporales</taxon>
        <taxon>Peronosporaceae</taxon>
        <taxon>Phytophthora</taxon>
    </lineage>
</organism>
<proteinExistence type="predicted"/>
<dbReference type="AlphaFoldDB" id="A0A6A3Q777"/>
<comment type="caution">
    <text evidence="2">The sequence shown here is derived from an EMBL/GenBank/DDBJ whole genome shotgun (WGS) entry which is preliminary data.</text>
</comment>
<evidence type="ECO:0000313" key="3">
    <source>
        <dbReference type="Proteomes" id="UP000440732"/>
    </source>
</evidence>
<keyword evidence="1" id="KW-0472">Membrane</keyword>
<evidence type="ECO:0000313" key="2">
    <source>
        <dbReference type="EMBL" id="KAE9070294.1"/>
    </source>
</evidence>
<protein>
    <submittedName>
        <fullName evidence="2">Uncharacterized protein</fullName>
    </submittedName>
</protein>
<feature type="transmembrane region" description="Helical" evidence="1">
    <location>
        <begin position="7"/>
        <end position="29"/>
    </location>
</feature>
<keyword evidence="1" id="KW-0812">Transmembrane</keyword>
<dbReference type="Proteomes" id="UP000440732">
    <property type="component" value="Unassembled WGS sequence"/>
</dbReference>